<evidence type="ECO:0000256" key="1">
    <source>
        <dbReference type="SAM" id="MobiDB-lite"/>
    </source>
</evidence>
<dbReference type="Proteomes" id="UP001597419">
    <property type="component" value="Unassembled WGS sequence"/>
</dbReference>
<accession>A0ABW5GQS6</accession>
<feature type="compositionally biased region" description="Gly residues" evidence="1">
    <location>
        <begin position="235"/>
        <end position="256"/>
    </location>
</feature>
<feature type="compositionally biased region" description="Gly residues" evidence="1">
    <location>
        <begin position="316"/>
        <end position="364"/>
    </location>
</feature>
<dbReference type="InterPro" id="IPR038332">
    <property type="entry name" value="PPE_sf"/>
</dbReference>
<feature type="compositionally biased region" description="Basic and acidic residues" evidence="1">
    <location>
        <begin position="393"/>
        <end position="408"/>
    </location>
</feature>
<feature type="compositionally biased region" description="Polar residues" evidence="1">
    <location>
        <begin position="203"/>
        <end position="222"/>
    </location>
</feature>
<feature type="compositionally biased region" description="Low complexity" evidence="1">
    <location>
        <begin position="263"/>
        <end position="275"/>
    </location>
</feature>
<keyword evidence="3" id="KW-1185">Reference proteome</keyword>
<name>A0ABW5GQS6_9PSEU</name>
<protein>
    <submittedName>
        <fullName evidence="2">WXG100 family type VII secretion target</fullName>
    </submittedName>
</protein>
<dbReference type="InterPro" id="IPR010310">
    <property type="entry name" value="T7SS_ESAT-6-like"/>
</dbReference>
<gene>
    <name evidence="2" type="ORF">ACFSYJ_31610</name>
</gene>
<feature type="region of interest" description="Disordered" evidence="1">
    <location>
        <begin position="178"/>
        <end position="431"/>
    </location>
</feature>
<sequence>MDGKEIYENFTKGDTKGLRAAADAVADLSSSYMERAQSIKALQDRMKKAWTGDAADAAGAGAGPLEQAFQETAEPLDVTKASVDTQASSFDASGHAVVEVPPKPDKPNPWTTGLKAAIPIAGPSMAMNDVKSYQQGMQKYNAANENNVRVMDQYSSLTSSTKSALPTDYGVLQSDGAAISVKEPTPPGTVRPLPGKTTERTQHTTNEQTTSSGHTPGRTSGDQIGGRPTTPSGTDGPGGTDGTGGPGDTRGAGRTGGGRDETTTPTGNRPGRTGVLPPPPFVPGRRPSGDPARPEPVVTGLYNTGNPAGEPNPTGFGRGGEEPGSGRGGNNAGSRLLGGDGRGGVGENARGLGGGRGVGAGGVGNAAASEAAAARAAGGRGSGPMGPMGAHGRGGEREEDQEHQRPDFLIEPDPDALFGTDQKTSPPVIGE</sequence>
<evidence type="ECO:0000313" key="2">
    <source>
        <dbReference type="EMBL" id="MFD2463196.1"/>
    </source>
</evidence>
<feature type="compositionally biased region" description="Low complexity" evidence="1">
    <location>
        <begin position="225"/>
        <end position="234"/>
    </location>
</feature>
<comment type="caution">
    <text evidence="2">The sequence shown here is derived from an EMBL/GenBank/DDBJ whole genome shotgun (WGS) entry which is preliminary data.</text>
</comment>
<dbReference type="Pfam" id="PF06013">
    <property type="entry name" value="WXG100"/>
    <property type="match status" value="1"/>
</dbReference>
<dbReference type="SUPFAM" id="SSF140453">
    <property type="entry name" value="EsxAB dimer-like"/>
    <property type="match status" value="1"/>
</dbReference>
<organism evidence="2 3">
    <name type="scientific">Amycolatopsis samaneae</name>
    <dbReference type="NCBI Taxonomy" id="664691"/>
    <lineage>
        <taxon>Bacteria</taxon>
        <taxon>Bacillati</taxon>
        <taxon>Actinomycetota</taxon>
        <taxon>Actinomycetes</taxon>
        <taxon>Pseudonocardiales</taxon>
        <taxon>Pseudonocardiaceae</taxon>
        <taxon>Amycolatopsis</taxon>
    </lineage>
</organism>
<feature type="compositionally biased region" description="Low complexity" evidence="1">
    <location>
        <begin position="365"/>
        <end position="377"/>
    </location>
</feature>
<dbReference type="RefSeq" id="WP_345392153.1">
    <property type="nucleotide sequence ID" value="NZ_BAABHG010000005.1"/>
</dbReference>
<evidence type="ECO:0000313" key="3">
    <source>
        <dbReference type="Proteomes" id="UP001597419"/>
    </source>
</evidence>
<feature type="compositionally biased region" description="Gly residues" evidence="1">
    <location>
        <begin position="378"/>
        <end position="392"/>
    </location>
</feature>
<dbReference type="EMBL" id="JBHUKU010000020">
    <property type="protein sequence ID" value="MFD2463196.1"/>
    <property type="molecule type" value="Genomic_DNA"/>
</dbReference>
<dbReference type="InterPro" id="IPR036689">
    <property type="entry name" value="ESAT-6-like_sf"/>
</dbReference>
<dbReference type="Gene3D" id="1.20.1260.20">
    <property type="entry name" value="PPE superfamily"/>
    <property type="match status" value="1"/>
</dbReference>
<proteinExistence type="predicted"/>
<reference evidence="3" key="1">
    <citation type="journal article" date="2019" name="Int. J. Syst. Evol. Microbiol.">
        <title>The Global Catalogue of Microorganisms (GCM) 10K type strain sequencing project: providing services to taxonomists for standard genome sequencing and annotation.</title>
        <authorList>
            <consortium name="The Broad Institute Genomics Platform"/>
            <consortium name="The Broad Institute Genome Sequencing Center for Infectious Disease"/>
            <person name="Wu L."/>
            <person name="Ma J."/>
        </authorList>
    </citation>
    <scope>NUCLEOTIDE SEQUENCE [LARGE SCALE GENOMIC DNA]</scope>
    <source>
        <strain evidence="3">CGMCC 4.7643</strain>
    </source>
</reference>